<name>A0A512D7U4_9CELL</name>
<feature type="compositionally biased region" description="Low complexity" evidence="1">
    <location>
        <begin position="105"/>
        <end position="118"/>
    </location>
</feature>
<dbReference type="RefSeq" id="WP_146898792.1">
    <property type="nucleotide sequence ID" value="NZ_BAAARM010000001.1"/>
</dbReference>
<dbReference type="EMBL" id="BJYY01000001">
    <property type="protein sequence ID" value="GEO32539.1"/>
    <property type="molecule type" value="Genomic_DNA"/>
</dbReference>
<protein>
    <submittedName>
        <fullName evidence="2">Uncharacterized protein</fullName>
    </submittedName>
</protein>
<reference evidence="2 3" key="1">
    <citation type="submission" date="2019-07" db="EMBL/GenBank/DDBJ databases">
        <title>Whole genome shotgun sequence of Cellulomonas aerilata NBRC 106308.</title>
        <authorList>
            <person name="Hosoyama A."/>
            <person name="Uohara A."/>
            <person name="Ohji S."/>
            <person name="Ichikawa N."/>
        </authorList>
    </citation>
    <scope>NUCLEOTIDE SEQUENCE [LARGE SCALE GENOMIC DNA]</scope>
    <source>
        <strain evidence="2 3">NBRC 106308</strain>
    </source>
</reference>
<feature type="compositionally biased region" description="Gly residues" evidence="1">
    <location>
        <begin position="119"/>
        <end position="140"/>
    </location>
</feature>
<dbReference type="Proteomes" id="UP000321181">
    <property type="component" value="Unassembled WGS sequence"/>
</dbReference>
<keyword evidence="3" id="KW-1185">Reference proteome</keyword>
<accession>A0A512D7U4</accession>
<evidence type="ECO:0000313" key="3">
    <source>
        <dbReference type="Proteomes" id="UP000321181"/>
    </source>
</evidence>
<evidence type="ECO:0000313" key="2">
    <source>
        <dbReference type="EMBL" id="GEO32539.1"/>
    </source>
</evidence>
<feature type="region of interest" description="Disordered" evidence="1">
    <location>
        <begin position="105"/>
        <end position="140"/>
    </location>
</feature>
<evidence type="ECO:0000256" key="1">
    <source>
        <dbReference type="SAM" id="MobiDB-lite"/>
    </source>
</evidence>
<dbReference type="AlphaFoldDB" id="A0A512D7U4"/>
<organism evidence="2 3">
    <name type="scientific">Cellulomonas aerilata</name>
    <dbReference type="NCBI Taxonomy" id="515326"/>
    <lineage>
        <taxon>Bacteria</taxon>
        <taxon>Bacillati</taxon>
        <taxon>Actinomycetota</taxon>
        <taxon>Actinomycetes</taxon>
        <taxon>Micrococcales</taxon>
        <taxon>Cellulomonadaceae</taxon>
        <taxon>Cellulomonas</taxon>
    </lineage>
</organism>
<gene>
    <name evidence="2" type="ORF">CAE01nite_02640</name>
</gene>
<proteinExistence type="predicted"/>
<comment type="caution">
    <text evidence="2">The sequence shown here is derived from an EMBL/GenBank/DDBJ whole genome shotgun (WGS) entry which is preliminary data.</text>
</comment>
<sequence length="140" mass="14383">MTVEPGSLLAPAHGSMLRESWREEAAARALDGAGEAVAAALRRIGEAADVEWVGGPAARYRDQLEDVAARTRTARACLSDAVRAAEEHARAVRLLGALTLAAPPTLADRWSPSPWSTPSGGGGQGLGAGQPRGGPRVGDP</sequence>